<reference evidence="1 2" key="1">
    <citation type="submission" date="2009-10" db="EMBL/GenBank/DDBJ databases">
        <title>Complete sequence of chromosome of Ammonifex degensii KC4.</title>
        <authorList>
            <consortium name="US DOE Joint Genome Institute"/>
            <person name="Kerfeld C."/>
            <person name="Goodner B."/>
            <person name="Huber H."/>
            <person name="Stetter K."/>
            <person name="Lucas S."/>
            <person name="Copeland A."/>
            <person name="Lapidus A."/>
            <person name="Glavina del Rio T."/>
            <person name="Dalin E."/>
            <person name="Tice H."/>
            <person name="Bruce D."/>
            <person name="Goodwin L."/>
            <person name="Pitluck S."/>
            <person name="Saunders E."/>
            <person name="Brettin T."/>
            <person name="Detter J.C."/>
            <person name="Han C."/>
            <person name="Larimer F."/>
            <person name="Land M."/>
            <person name="Hauser L."/>
            <person name="Kyrpides N."/>
            <person name="Ovchinnikova G."/>
            <person name="Richardson P."/>
        </authorList>
    </citation>
    <scope>NUCLEOTIDE SEQUENCE [LARGE SCALE GENOMIC DNA]</scope>
    <source>
        <strain evidence="2">DSM 10501 / KC4</strain>
    </source>
</reference>
<dbReference type="HOGENOM" id="CLU_3264753_0_0_9"/>
<keyword evidence="2" id="KW-1185">Reference proteome</keyword>
<gene>
    <name evidence="1" type="ordered locus">Adeg_1057</name>
</gene>
<sequence length="41" mass="4704">MHAEKKLGLAAVPSQTLIHPIRREFLLLDCYKTTSSNNLRH</sequence>
<dbReference type="Proteomes" id="UP000002620">
    <property type="component" value="Chromosome"/>
</dbReference>
<dbReference type="KEGG" id="adg:Adeg_1057"/>
<dbReference type="AlphaFoldDB" id="C9RD61"/>
<evidence type="ECO:0000313" key="2">
    <source>
        <dbReference type="Proteomes" id="UP000002620"/>
    </source>
</evidence>
<protein>
    <submittedName>
        <fullName evidence="1">Uncharacterized protein</fullName>
    </submittedName>
</protein>
<accession>C9RD61</accession>
<organism evidence="1 2">
    <name type="scientific">Ammonifex degensii (strain DSM 10501 / KC4)</name>
    <dbReference type="NCBI Taxonomy" id="429009"/>
    <lineage>
        <taxon>Bacteria</taxon>
        <taxon>Bacillati</taxon>
        <taxon>Bacillota</taxon>
        <taxon>Clostridia</taxon>
        <taxon>Thermoanaerobacterales</taxon>
        <taxon>Thermoanaerobacteraceae</taxon>
        <taxon>Ammonifex</taxon>
    </lineage>
</organism>
<name>C9RD61_AMMDK</name>
<proteinExistence type="predicted"/>
<evidence type="ECO:0000313" key="1">
    <source>
        <dbReference type="EMBL" id="ACX52188.1"/>
    </source>
</evidence>
<dbReference type="EMBL" id="CP001785">
    <property type="protein sequence ID" value="ACX52188.1"/>
    <property type="molecule type" value="Genomic_DNA"/>
</dbReference>